<dbReference type="InterPro" id="IPR011604">
    <property type="entry name" value="PDDEXK-like_dom_sf"/>
</dbReference>
<sequence length="396" mass="45184">MSVNHSDRAHAKLSASAAKQWMNCPPSIKASEGIADKTSVFAEEGTFAHELSELYFSHMYEGLSKRQFNTEFKKRKENEFYNEELHEYVKEYVDLVEERINEAFARVDSKEDVSLLFETRLDLSTYVPESFGTGDVIIYAGGVLEIIDLKFGKGVEVSAIDNPQLRLYALGAYELFNLVEDINEIRMSIIQPRKDNYSTESLSTEELIDWAEKEVKPKALMAYKGEGDFKPGEHCRFCKIKHSCRARAEQNLNTVKAMDEPYLLTNDELADLLYKVSDIKKWADDIEAYCLDQATNNGRQFEGWKLVAGRSSRKYIDNEKVIETLQEHDYDKSDITETKVLSISNLEKRLGKKTVQELLSHLIVKPEGKATLVPESDKRPALGAESAQDEFDEIKN</sequence>
<proteinExistence type="predicted"/>
<dbReference type="RefSeq" id="WP_204178124.1">
    <property type="nucleotide sequence ID" value="NZ_CP069389.1"/>
</dbReference>
<dbReference type="Pfam" id="PF10926">
    <property type="entry name" value="DUF2800"/>
    <property type="match status" value="1"/>
</dbReference>
<protein>
    <submittedName>
        <fullName evidence="2">DUF2800 domain-containing protein</fullName>
    </submittedName>
</protein>
<reference evidence="2" key="1">
    <citation type="submission" date="2021-02" db="EMBL/GenBank/DDBJ databases">
        <title>cfr and optrA-positive Staphylococcus spp.</title>
        <authorList>
            <person name="Chen L."/>
        </authorList>
    </citation>
    <scope>NUCLEOTIDE SEQUENCE</scope>
    <source>
        <strain evidence="2">GDQ20D70P</strain>
    </source>
</reference>
<evidence type="ECO:0000313" key="3">
    <source>
        <dbReference type="Proteomes" id="UP000640299"/>
    </source>
</evidence>
<organism evidence="2 3">
    <name type="scientific">Mammaliicoccus sciuri</name>
    <name type="common">Staphylococcus sciuri</name>
    <dbReference type="NCBI Taxonomy" id="1296"/>
    <lineage>
        <taxon>Bacteria</taxon>
        <taxon>Bacillati</taxon>
        <taxon>Bacillota</taxon>
        <taxon>Bacilli</taxon>
        <taxon>Bacillales</taxon>
        <taxon>Staphylococcaceae</taxon>
        <taxon>Mammaliicoccus</taxon>
    </lineage>
</organism>
<dbReference type="AlphaFoldDB" id="A0AB37HJ89"/>
<dbReference type="EMBL" id="CP069389">
    <property type="protein sequence ID" value="QRN90752.1"/>
    <property type="molecule type" value="Genomic_DNA"/>
</dbReference>
<feature type="region of interest" description="Disordered" evidence="1">
    <location>
        <begin position="374"/>
        <end position="396"/>
    </location>
</feature>
<dbReference type="InterPro" id="IPR021229">
    <property type="entry name" value="DUF2800"/>
</dbReference>
<feature type="compositionally biased region" description="Acidic residues" evidence="1">
    <location>
        <begin position="387"/>
        <end position="396"/>
    </location>
</feature>
<evidence type="ECO:0000256" key="1">
    <source>
        <dbReference type="SAM" id="MobiDB-lite"/>
    </source>
</evidence>
<name>A0AB37HJ89_MAMSC</name>
<dbReference type="Proteomes" id="UP000640299">
    <property type="component" value="Chromosome"/>
</dbReference>
<accession>A0AB37HJ89</accession>
<dbReference type="Gene3D" id="3.90.320.10">
    <property type="match status" value="1"/>
</dbReference>
<evidence type="ECO:0000313" key="2">
    <source>
        <dbReference type="EMBL" id="QRN90752.1"/>
    </source>
</evidence>
<gene>
    <name evidence="2" type="ORF">JRU67_11945</name>
</gene>